<evidence type="ECO:0000313" key="3">
    <source>
        <dbReference type="Proteomes" id="UP000219048"/>
    </source>
</evidence>
<dbReference type="EMBL" id="OBEH01000002">
    <property type="protein sequence ID" value="SNY99856.1"/>
    <property type="molecule type" value="Genomic_DNA"/>
</dbReference>
<proteinExistence type="predicted"/>
<accession>A0A285MVN0</accession>
<keyword evidence="1" id="KW-0812">Transmembrane</keyword>
<organism evidence="2 3">
    <name type="scientific">Flagellimonas pacifica</name>
    <dbReference type="NCBI Taxonomy" id="1247520"/>
    <lineage>
        <taxon>Bacteria</taxon>
        <taxon>Pseudomonadati</taxon>
        <taxon>Bacteroidota</taxon>
        <taxon>Flavobacteriia</taxon>
        <taxon>Flavobacteriales</taxon>
        <taxon>Flavobacteriaceae</taxon>
        <taxon>Flagellimonas</taxon>
    </lineage>
</organism>
<reference evidence="3" key="1">
    <citation type="submission" date="2017-09" db="EMBL/GenBank/DDBJ databases">
        <authorList>
            <person name="Varghese N."/>
            <person name="Submissions S."/>
        </authorList>
    </citation>
    <scope>NUCLEOTIDE SEQUENCE [LARGE SCALE GENOMIC DNA]</scope>
    <source>
        <strain evidence="3">DSM 25885</strain>
    </source>
</reference>
<gene>
    <name evidence="2" type="ORF">SAMN06265377_1670</name>
</gene>
<feature type="transmembrane region" description="Helical" evidence="1">
    <location>
        <begin position="647"/>
        <end position="670"/>
    </location>
</feature>
<feature type="transmembrane region" description="Helical" evidence="1">
    <location>
        <begin position="36"/>
        <end position="54"/>
    </location>
</feature>
<feature type="transmembrane region" description="Helical" evidence="1">
    <location>
        <begin position="6"/>
        <end position="24"/>
    </location>
</feature>
<dbReference type="PANTHER" id="PTHR37947:SF1">
    <property type="entry name" value="BLL2462 PROTEIN"/>
    <property type="match status" value="1"/>
</dbReference>
<dbReference type="SUPFAM" id="SSF53300">
    <property type="entry name" value="vWA-like"/>
    <property type="match status" value="1"/>
</dbReference>
<keyword evidence="1" id="KW-1133">Transmembrane helix</keyword>
<protein>
    <recommendedName>
        <fullName evidence="4">VWA domain-containing protein</fullName>
    </recommendedName>
</protein>
<dbReference type="Proteomes" id="UP000219048">
    <property type="component" value="Unassembled WGS sequence"/>
</dbReference>
<keyword evidence="1" id="KW-0472">Membrane</keyword>
<dbReference type="InterPro" id="IPR036465">
    <property type="entry name" value="vWFA_dom_sf"/>
</dbReference>
<keyword evidence="3" id="KW-1185">Reference proteome</keyword>
<dbReference type="RefSeq" id="WP_097045322.1">
    <property type="nucleotide sequence ID" value="NZ_OBEH01000002.1"/>
</dbReference>
<name>A0A285MVN0_9FLAO</name>
<evidence type="ECO:0008006" key="4">
    <source>
        <dbReference type="Google" id="ProtNLM"/>
    </source>
</evidence>
<dbReference type="OrthoDB" id="9763076at2"/>
<dbReference type="PANTHER" id="PTHR37947">
    <property type="entry name" value="BLL2462 PROTEIN"/>
    <property type="match status" value="1"/>
</dbReference>
<dbReference type="AlphaFoldDB" id="A0A285MVN0"/>
<evidence type="ECO:0000313" key="2">
    <source>
        <dbReference type="EMBL" id="SNY99856.1"/>
    </source>
</evidence>
<evidence type="ECO:0000256" key="1">
    <source>
        <dbReference type="SAM" id="Phobius"/>
    </source>
</evidence>
<sequence length="677" mass="76819">MEIKTVLLIILAAIVALTVVVYQYFYKNSKKGQLKVILAGLRFIALFSALLLLVNPKFTKQDYFLEKANLILLVDDSESILEATDKNTITDKVNKVVADEKLNNRFEIQQYAFGTKLQQVDSLNFEWKNTDIEKALSTTDEIFANNTNAIVLFTDGNQTLGRDYAFTSLSGDLSVYPVIVGDTTTYEDISIGLVNSNTYAFLKNKFPVEATVFYNGTKSISKTLTIAVNGELVHRERLTFGANENSKTVTKLIEAKSIGVKSIKIEMEPLDNEKNKFNNSKQTAVEVIDEKTNVAIISDMSHPDIGALKKSIETNEQRSVSILKPTVAEDRLATVDLFILYQPNHKFKSVYDFIAKSKSNSFTICGTKTNWGFLNQAQENFFKENYNQNEEILPVLNSAFGVFGLGNFEVKDFPPLENNFGSIELKKNGETILYQKIKGIELDNPLFSIFVEGKQKEAILFGENIWKWRVQSYRNDQNFENFDDFIGKLMVYLSSNDQRSRLELDFPLIFANTSVARIRASYFDESYSFDSDANIKITVKDSANDFSRESPMLLKRSFFEVDLSDLEAGDYVFTVTVEGENLKRSGSFKILDFNPEKQMISANYNKLQRLAINTNGKVYFPEDIDLLISDLSKSEQYTPIQKSKQNVVSLIDFKVLLGLIVLALSLEWFIRKYNGLI</sequence>